<dbReference type="GO" id="GO:0005829">
    <property type="term" value="C:cytosol"/>
    <property type="evidence" value="ECO:0007669"/>
    <property type="project" value="TreeGrafter"/>
</dbReference>
<dbReference type="InterPro" id="IPR050116">
    <property type="entry name" value="DNA_polymerase-Y"/>
</dbReference>
<dbReference type="SUPFAM" id="SSF56672">
    <property type="entry name" value="DNA/RNA polymerases"/>
    <property type="match status" value="1"/>
</dbReference>
<accession>A0A6N9YTU4</accession>
<dbReference type="PANTHER" id="PTHR11076">
    <property type="entry name" value="DNA REPAIR POLYMERASE UMUC / TRANSFERASE FAMILY MEMBER"/>
    <property type="match status" value="1"/>
</dbReference>
<dbReference type="InterPro" id="IPR043502">
    <property type="entry name" value="DNA/RNA_pol_sf"/>
</dbReference>
<dbReference type="InterPro" id="IPR043128">
    <property type="entry name" value="Rev_trsase/Diguanyl_cyclase"/>
</dbReference>
<dbReference type="InterPro" id="IPR022880">
    <property type="entry name" value="DNApol_IV"/>
</dbReference>
<feature type="domain" description="UmuC" evidence="4">
    <location>
        <begin position="4"/>
        <end position="181"/>
    </location>
</feature>
<keyword evidence="6" id="KW-1185">Reference proteome</keyword>
<dbReference type="GO" id="GO:0003887">
    <property type="term" value="F:DNA-directed DNA polymerase activity"/>
    <property type="evidence" value="ECO:0007669"/>
    <property type="project" value="UniProtKB-EC"/>
</dbReference>
<dbReference type="GO" id="GO:0003684">
    <property type="term" value="F:damaged DNA binding"/>
    <property type="evidence" value="ECO:0007669"/>
    <property type="project" value="InterPro"/>
</dbReference>
<evidence type="ECO:0000256" key="1">
    <source>
        <dbReference type="ARBA" id="ARBA00010945"/>
    </source>
</evidence>
<dbReference type="Gene3D" id="3.30.1490.100">
    <property type="entry name" value="DNA polymerase, Y-family, little finger domain"/>
    <property type="match status" value="1"/>
</dbReference>
<dbReference type="EMBL" id="JAAGOB010000022">
    <property type="protein sequence ID" value="NED98466.1"/>
    <property type="molecule type" value="Genomic_DNA"/>
</dbReference>
<dbReference type="Gene3D" id="3.40.1170.60">
    <property type="match status" value="1"/>
</dbReference>
<organism evidence="5 6">
    <name type="scientific">Phytoactinopolyspora alkaliphila</name>
    <dbReference type="NCBI Taxonomy" id="1783498"/>
    <lineage>
        <taxon>Bacteria</taxon>
        <taxon>Bacillati</taxon>
        <taxon>Actinomycetota</taxon>
        <taxon>Actinomycetes</taxon>
        <taxon>Jiangellales</taxon>
        <taxon>Jiangellaceae</taxon>
        <taxon>Phytoactinopolyspora</taxon>
    </lineage>
</organism>
<dbReference type="GO" id="GO:0006281">
    <property type="term" value="P:DNA repair"/>
    <property type="evidence" value="ECO:0007669"/>
    <property type="project" value="InterPro"/>
</dbReference>
<comment type="function">
    <text evidence="2">Poorly processive, error-prone DNA polymerase involved in untargeted mutagenesis. Copies undamaged DNA at stalled replication forks, which arise in vivo from mismatched or misaligned primer ends. These misaligned primers can be extended by PolIV. Exhibits no 3'-5' exonuclease (proofreading) activity. May be involved in translesional synthesis, in conjunction with the beta clamp from PolIII.</text>
</comment>
<dbReference type="InterPro" id="IPR017961">
    <property type="entry name" value="DNA_pol_Y-fam_little_finger"/>
</dbReference>
<dbReference type="RefSeq" id="WP_163821295.1">
    <property type="nucleotide sequence ID" value="NZ_JAAGOB010000022.1"/>
</dbReference>
<dbReference type="InterPro" id="IPR001126">
    <property type="entry name" value="UmuC"/>
</dbReference>
<comment type="catalytic activity">
    <reaction evidence="3">
        <text>DNA(n) + a 2'-deoxyribonucleoside 5'-triphosphate = DNA(n+1) + diphosphate</text>
        <dbReference type="Rhea" id="RHEA:22508"/>
        <dbReference type="Rhea" id="RHEA-COMP:17339"/>
        <dbReference type="Rhea" id="RHEA-COMP:17340"/>
        <dbReference type="ChEBI" id="CHEBI:33019"/>
        <dbReference type="ChEBI" id="CHEBI:61560"/>
        <dbReference type="ChEBI" id="CHEBI:173112"/>
        <dbReference type="EC" id="2.7.7.7"/>
    </reaction>
</comment>
<evidence type="ECO:0000259" key="4">
    <source>
        <dbReference type="PROSITE" id="PS50173"/>
    </source>
</evidence>
<comment type="similarity">
    <text evidence="1">Belongs to the DNA polymerase type-Y family.</text>
</comment>
<dbReference type="PANTHER" id="PTHR11076:SF33">
    <property type="entry name" value="DNA POLYMERASE KAPPA"/>
    <property type="match status" value="1"/>
</dbReference>
<reference evidence="5 6" key="1">
    <citation type="submission" date="2020-02" db="EMBL/GenBank/DDBJ databases">
        <authorList>
            <person name="Li X.-J."/>
            <person name="Feng X.-M."/>
        </authorList>
    </citation>
    <scope>NUCLEOTIDE SEQUENCE [LARGE SCALE GENOMIC DNA]</scope>
    <source>
        <strain evidence="5 6">CGMCC 4.7225</strain>
    </source>
</reference>
<evidence type="ECO:0000313" key="6">
    <source>
        <dbReference type="Proteomes" id="UP000469185"/>
    </source>
</evidence>
<dbReference type="SUPFAM" id="SSF100879">
    <property type="entry name" value="Lesion bypass DNA polymerase (Y-family), little finger domain"/>
    <property type="match status" value="1"/>
</dbReference>
<proteinExistence type="inferred from homology"/>
<dbReference type="Gene3D" id="1.10.150.20">
    <property type="entry name" value="5' to 3' exonuclease, C-terminal subdomain"/>
    <property type="match status" value="1"/>
</dbReference>
<dbReference type="GO" id="GO:0009432">
    <property type="term" value="P:SOS response"/>
    <property type="evidence" value="ECO:0007669"/>
    <property type="project" value="TreeGrafter"/>
</dbReference>
<evidence type="ECO:0000313" key="5">
    <source>
        <dbReference type="EMBL" id="NED98466.1"/>
    </source>
</evidence>
<name>A0A6N9YTU4_9ACTN</name>
<dbReference type="Proteomes" id="UP000469185">
    <property type="component" value="Unassembled WGS sequence"/>
</dbReference>
<dbReference type="Pfam" id="PF11799">
    <property type="entry name" value="IMS_C"/>
    <property type="match status" value="1"/>
</dbReference>
<keyword evidence="5" id="KW-0548">Nucleotidyltransferase</keyword>
<dbReference type="Pfam" id="PF00817">
    <property type="entry name" value="IMS"/>
    <property type="match status" value="1"/>
</dbReference>
<dbReference type="EC" id="2.7.7.7" evidence="5"/>
<protein>
    <submittedName>
        <fullName evidence="5">DNA polymerase IV</fullName>
        <ecNumber evidence="5">2.7.7.7</ecNumber>
    </submittedName>
</protein>
<gene>
    <name evidence="5" type="ORF">G1H11_24515</name>
</gene>
<comment type="caution">
    <text evidence="5">The sequence shown here is derived from an EMBL/GenBank/DDBJ whole genome shotgun (WGS) entry which is preliminary data.</text>
</comment>
<dbReference type="Gene3D" id="3.30.70.270">
    <property type="match status" value="1"/>
</dbReference>
<sequence length="346" mass="37636">MAWVLHVDLDQFLAAVEVLRHPELRGKPVVVGGDGDPTKRGVVSTASYEARVHGVRSGIPLRVAARRLPDAVFLPVDKDAYDSASADVMRTLKEFGVVEILGWDEAFVGVDHDQPEVTARRIQERVLAETRLECSVGIGQNKLQAKLATGFGKPAGIFRITHDTWFAVLGDRPTDALYGIGSKTAKRLAALGIETVRQLAHADPDRLGAALGPATGPWLVQIGRGRASARVSDTPHVVRSRSREMTFQQDLEDWDEVRAAVVELAHKVAADVSPDGRDVARMVVKVRYAPFFTSSHGRKTQRPTTDPHAMELSALAALEAFTDRRPVRLVGVRAEFVPDDQGSAGP</sequence>
<dbReference type="InterPro" id="IPR036775">
    <property type="entry name" value="DNA_pol_Y-fam_lit_finger_sf"/>
</dbReference>
<dbReference type="PROSITE" id="PS50173">
    <property type="entry name" value="UMUC"/>
    <property type="match status" value="1"/>
</dbReference>
<evidence type="ECO:0000256" key="3">
    <source>
        <dbReference type="ARBA" id="ARBA00049244"/>
    </source>
</evidence>
<evidence type="ECO:0000256" key="2">
    <source>
        <dbReference type="ARBA" id="ARBA00025589"/>
    </source>
</evidence>
<dbReference type="GO" id="GO:0042276">
    <property type="term" value="P:error-prone translesion synthesis"/>
    <property type="evidence" value="ECO:0007669"/>
    <property type="project" value="TreeGrafter"/>
</dbReference>
<dbReference type="NCBIfam" id="NF002883">
    <property type="entry name" value="PRK03352.1"/>
    <property type="match status" value="1"/>
</dbReference>
<keyword evidence="5" id="KW-0808">Transferase</keyword>
<dbReference type="AlphaFoldDB" id="A0A6N9YTU4"/>
<dbReference type="CDD" id="cd03586">
    <property type="entry name" value="PolY_Pol_IV_kappa"/>
    <property type="match status" value="1"/>
</dbReference>